<keyword evidence="1" id="KW-0479">Metal-binding</keyword>
<feature type="region of interest" description="Disordered" evidence="2">
    <location>
        <begin position="117"/>
        <end position="136"/>
    </location>
</feature>
<dbReference type="PANTHER" id="PTHR31065:SF41">
    <property type="entry name" value="PLATZ TRANSCRIPTION FACTOR FAMILY PROTEIN"/>
    <property type="match status" value="1"/>
</dbReference>
<name>A0AAP0QTN9_9ROSI</name>
<reference evidence="5 6" key="1">
    <citation type="submission" date="2024-05" db="EMBL/GenBank/DDBJ databases">
        <title>Haplotype-resolved chromosome-level genome assembly of Huyou (Citrus changshanensis).</title>
        <authorList>
            <person name="Miao C."/>
            <person name="Chen W."/>
            <person name="Wu Y."/>
            <person name="Wang L."/>
            <person name="Zhao S."/>
            <person name="Grierson D."/>
            <person name="Xu C."/>
            <person name="Chen K."/>
        </authorList>
    </citation>
    <scope>NUCLEOTIDE SEQUENCE [LARGE SCALE GENOMIC DNA]</scope>
    <source>
        <strain evidence="5">01-14</strain>
        <tissue evidence="5">Leaf</tissue>
    </source>
</reference>
<keyword evidence="1" id="KW-0862">Zinc</keyword>
<keyword evidence="1" id="KW-0863">Zinc-finger</keyword>
<evidence type="ECO:0000313" key="6">
    <source>
        <dbReference type="Proteomes" id="UP001428341"/>
    </source>
</evidence>
<dbReference type="PROSITE" id="PS50119">
    <property type="entry name" value="ZF_BBOX"/>
    <property type="match status" value="1"/>
</dbReference>
<dbReference type="InterPro" id="IPR000315">
    <property type="entry name" value="Znf_B-box"/>
</dbReference>
<dbReference type="EMBL" id="JBCGBO010000002">
    <property type="protein sequence ID" value="KAK9222970.1"/>
    <property type="molecule type" value="Genomic_DNA"/>
</dbReference>
<dbReference type="AlphaFoldDB" id="A0AAP0QTN9"/>
<dbReference type="Pfam" id="PF04640">
    <property type="entry name" value="PLATZ"/>
    <property type="match status" value="1"/>
</dbReference>
<evidence type="ECO:0000256" key="3">
    <source>
        <dbReference type="SAM" id="SignalP"/>
    </source>
</evidence>
<feature type="compositionally biased region" description="Basic residues" evidence="2">
    <location>
        <begin position="222"/>
        <end position="236"/>
    </location>
</feature>
<keyword evidence="6" id="KW-1185">Reference proteome</keyword>
<gene>
    <name evidence="5" type="ORF">WN944_011411</name>
</gene>
<evidence type="ECO:0000256" key="2">
    <source>
        <dbReference type="SAM" id="MobiDB-lite"/>
    </source>
</evidence>
<accession>A0AAP0QTN9</accession>
<dbReference type="GO" id="GO:0008270">
    <property type="term" value="F:zinc ion binding"/>
    <property type="evidence" value="ECO:0007669"/>
    <property type="project" value="UniProtKB-KW"/>
</dbReference>
<evidence type="ECO:0000256" key="1">
    <source>
        <dbReference type="PROSITE-ProRule" id="PRU00024"/>
    </source>
</evidence>
<dbReference type="Proteomes" id="UP001428341">
    <property type="component" value="Unassembled WGS sequence"/>
</dbReference>
<feature type="domain" description="B box-type" evidence="4">
    <location>
        <begin position="43"/>
        <end position="81"/>
    </location>
</feature>
<organism evidence="5 6">
    <name type="scientific">Citrus x changshan-huyou</name>
    <dbReference type="NCBI Taxonomy" id="2935761"/>
    <lineage>
        <taxon>Eukaryota</taxon>
        <taxon>Viridiplantae</taxon>
        <taxon>Streptophyta</taxon>
        <taxon>Embryophyta</taxon>
        <taxon>Tracheophyta</taxon>
        <taxon>Spermatophyta</taxon>
        <taxon>Magnoliopsida</taxon>
        <taxon>eudicotyledons</taxon>
        <taxon>Gunneridae</taxon>
        <taxon>Pentapetalae</taxon>
        <taxon>rosids</taxon>
        <taxon>malvids</taxon>
        <taxon>Sapindales</taxon>
        <taxon>Rutaceae</taxon>
        <taxon>Aurantioideae</taxon>
        <taxon>Citrus</taxon>
    </lineage>
</organism>
<dbReference type="PANTHER" id="PTHR31065">
    <property type="entry name" value="PLATZ TRANSCRIPTION FACTOR FAMILY PROTEIN"/>
    <property type="match status" value="1"/>
</dbReference>
<protein>
    <recommendedName>
        <fullName evidence="4">B box-type domain-containing protein</fullName>
    </recommendedName>
</protein>
<dbReference type="InterPro" id="IPR006734">
    <property type="entry name" value="PLATZ"/>
</dbReference>
<comment type="caution">
    <text evidence="5">The sequence shown here is derived from an EMBL/GenBank/DDBJ whole genome shotgun (WGS) entry which is preliminary data.</text>
</comment>
<keyword evidence="3" id="KW-0732">Signal</keyword>
<sequence length="236" mass="26896">MEVLFLLSLSSHVGQVGCRLIIKKEKASDWLTTLLKSQFFGPCMDHLELKKNEKNVFCMDCNIGFCRNCEDNHSRHRRLQICKYVYQDVVRFQDMQKHLDCSKIQTYKINGEKAVHLNPRPQLKDAKPSTKSKTGGSCEACGRYIQELPNRFCSIACKHCVVPLSPKDQIQNGINITTFPVEKIWNQESSTSEKESSLTQNDAASDDNRSGENPALRPRTNISKRKGIPRRAHLIS</sequence>
<evidence type="ECO:0000259" key="4">
    <source>
        <dbReference type="PROSITE" id="PS50119"/>
    </source>
</evidence>
<proteinExistence type="predicted"/>
<evidence type="ECO:0000313" key="5">
    <source>
        <dbReference type="EMBL" id="KAK9222970.1"/>
    </source>
</evidence>
<feature type="chain" id="PRO_5042844984" description="B box-type domain-containing protein" evidence="3">
    <location>
        <begin position="19"/>
        <end position="236"/>
    </location>
</feature>
<feature type="region of interest" description="Disordered" evidence="2">
    <location>
        <begin position="187"/>
        <end position="236"/>
    </location>
</feature>
<feature type="signal peptide" evidence="3">
    <location>
        <begin position="1"/>
        <end position="18"/>
    </location>
</feature>